<dbReference type="STRING" id="1307839.L21SP5_02692"/>
<keyword evidence="6" id="KW-0804">Transcription</keyword>
<evidence type="ECO:0000256" key="6">
    <source>
        <dbReference type="ARBA" id="ARBA00023163"/>
    </source>
</evidence>
<reference evidence="8 9" key="1">
    <citation type="submission" date="2015-11" db="EMBL/GenBank/DDBJ databases">
        <title>Description and complete genome sequence of a novel strain predominating in hypersaline microbial mats and representing a new family of the Bacteriodetes phylum.</title>
        <authorList>
            <person name="Spring S."/>
            <person name="Bunk B."/>
            <person name="Sproer C."/>
            <person name="Klenk H.-P."/>
        </authorList>
    </citation>
    <scope>NUCLEOTIDE SEQUENCE [LARGE SCALE GENOMIC DNA]</scope>
    <source>
        <strain evidence="8 9">L21-Spi-D4</strain>
    </source>
</reference>
<feature type="binding site" evidence="7">
    <location>
        <position position="95"/>
    </location>
    <ligand>
        <name>Zn(2+)</name>
        <dbReference type="ChEBI" id="CHEBI:29105"/>
    </ligand>
</feature>
<evidence type="ECO:0000256" key="4">
    <source>
        <dbReference type="ARBA" id="ARBA00023015"/>
    </source>
</evidence>
<dbReference type="InterPro" id="IPR036388">
    <property type="entry name" value="WH-like_DNA-bd_sf"/>
</dbReference>
<dbReference type="OrthoDB" id="594893at2"/>
<evidence type="ECO:0000256" key="7">
    <source>
        <dbReference type="PIRSR" id="PIRSR602481-1"/>
    </source>
</evidence>
<dbReference type="InterPro" id="IPR036390">
    <property type="entry name" value="WH_DNA-bd_sf"/>
</dbReference>
<dbReference type="Gene3D" id="3.30.1490.190">
    <property type="match status" value="1"/>
</dbReference>
<dbReference type="PANTHER" id="PTHR33202:SF7">
    <property type="entry name" value="FERRIC UPTAKE REGULATION PROTEIN"/>
    <property type="match status" value="1"/>
</dbReference>
<evidence type="ECO:0000313" key="9">
    <source>
        <dbReference type="Proteomes" id="UP000064893"/>
    </source>
</evidence>
<evidence type="ECO:0000256" key="1">
    <source>
        <dbReference type="ARBA" id="ARBA00007957"/>
    </source>
</evidence>
<dbReference type="Gene3D" id="1.10.10.10">
    <property type="entry name" value="Winged helix-like DNA-binding domain superfamily/Winged helix DNA-binding domain"/>
    <property type="match status" value="1"/>
</dbReference>
<gene>
    <name evidence="8" type="primary">perR</name>
    <name evidence="8" type="ORF">L21SP5_02692</name>
</gene>
<dbReference type="PANTHER" id="PTHR33202">
    <property type="entry name" value="ZINC UPTAKE REGULATION PROTEIN"/>
    <property type="match status" value="1"/>
</dbReference>
<keyword evidence="5" id="KW-0238">DNA-binding</keyword>
<dbReference type="GO" id="GO:0000976">
    <property type="term" value="F:transcription cis-regulatory region binding"/>
    <property type="evidence" value="ECO:0007669"/>
    <property type="project" value="TreeGrafter"/>
</dbReference>
<dbReference type="SUPFAM" id="SSF46785">
    <property type="entry name" value="Winged helix' DNA-binding domain"/>
    <property type="match status" value="1"/>
</dbReference>
<dbReference type="InterPro" id="IPR002481">
    <property type="entry name" value="FUR"/>
</dbReference>
<name>A0A0S2I252_9BACT</name>
<dbReference type="AlphaFoldDB" id="A0A0S2I252"/>
<evidence type="ECO:0000313" key="8">
    <source>
        <dbReference type="EMBL" id="ALO16315.1"/>
    </source>
</evidence>
<dbReference type="GO" id="GO:1900376">
    <property type="term" value="P:regulation of secondary metabolite biosynthetic process"/>
    <property type="evidence" value="ECO:0007669"/>
    <property type="project" value="TreeGrafter"/>
</dbReference>
<evidence type="ECO:0000256" key="2">
    <source>
        <dbReference type="ARBA" id="ARBA00022491"/>
    </source>
</evidence>
<keyword evidence="2" id="KW-0678">Repressor</keyword>
<accession>A0A0S2I252</accession>
<dbReference type="KEGG" id="blq:L21SP5_02692"/>
<dbReference type="CDD" id="cd07153">
    <property type="entry name" value="Fur_like"/>
    <property type="match status" value="1"/>
</dbReference>
<dbReference type="InterPro" id="IPR043135">
    <property type="entry name" value="Fur_C"/>
</dbReference>
<proteinExistence type="inferred from homology"/>
<sequence>MKNTNKNIRKIISDHHLRVTPQRIAVLDALRNLKSHPTADEIIQFIRREYPNLAVGTVYNALEAFTEKGIIKKVKTDQDVMRYDAYTDKHFHLYCEESDRIEDYYDNELKELIENYFEKKTIRHFNVEDIQIQINGKFTDYHRKH</sequence>
<comment type="similarity">
    <text evidence="1">Belongs to the Fur family.</text>
</comment>
<keyword evidence="9" id="KW-1185">Reference proteome</keyword>
<keyword evidence="3 7" id="KW-0862">Zinc</keyword>
<evidence type="ECO:0000256" key="3">
    <source>
        <dbReference type="ARBA" id="ARBA00022833"/>
    </source>
</evidence>
<protein>
    <submittedName>
        <fullName evidence="8">Peroxide operon regulator</fullName>
    </submittedName>
</protein>
<keyword evidence="7" id="KW-0479">Metal-binding</keyword>
<dbReference type="GO" id="GO:0003700">
    <property type="term" value="F:DNA-binding transcription factor activity"/>
    <property type="evidence" value="ECO:0007669"/>
    <property type="project" value="InterPro"/>
</dbReference>
<comment type="cofactor">
    <cofactor evidence="7">
        <name>Zn(2+)</name>
        <dbReference type="ChEBI" id="CHEBI:29105"/>
    </cofactor>
    <text evidence="7">Binds 1 zinc ion per subunit.</text>
</comment>
<evidence type="ECO:0000256" key="5">
    <source>
        <dbReference type="ARBA" id="ARBA00023125"/>
    </source>
</evidence>
<dbReference type="GO" id="GO:0008270">
    <property type="term" value="F:zinc ion binding"/>
    <property type="evidence" value="ECO:0007669"/>
    <property type="project" value="TreeGrafter"/>
</dbReference>
<dbReference type="Pfam" id="PF01475">
    <property type="entry name" value="FUR"/>
    <property type="match status" value="1"/>
</dbReference>
<dbReference type="RefSeq" id="WP_057953699.1">
    <property type="nucleotide sequence ID" value="NZ_CP013118.1"/>
</dbReference>
<dbReference type="EMBL" id="CP013118">
    <property type="protein sequence ID" value="ALO16315.1"/>
    <property type="molecule type" value="Genomic_DNA"/>
</dbReference>
<keyword evidence="4" id="KW-0805">Transcription regulation</keyword>
<dbReference type="GO" id="GO:0045892">
    <property type="term" value="P:negative regulation of DNA-templated transcription"/>
    <property type="evidence" value="ECO:0007669"/>
    <property type="project" value="TreeGrafter"/>
</dbReference>
<dbReference type="Proteomes" id="UP000064893">
    <property type="component" value="Chromosome"/>
</dbReference>
<organism evidence="8 9">
    <name type="scientific">Salinivirga cyanobacteriivorans</name>
    <dbReference type="NCBI Taxonomy" id="1307839"/>
    <lineage>
        <taxon>Bacteria</taxon>
        <taxon>Pseudomonadati</taxon>
        <taxon>Bacteroidota</taxon>
        <taxon>Bacteroidia</taxon>
        <taxon>Bacteroidales</taxon>
        <taxon>Salinivirgaceae</taxon>
        <taxon>Salinivirga</taxon>
    </lineage>
</organism>